<comment type="caution">
    <text evidence="5">The sequence shown here is derived from an EMBL/GenBank/DDBJ whole genome shotgun (WGS) entry which is preliminary data.</text>
</comment>
<dbReference type="InterPro" id="IPR020449">
    <property type="entry name" value="Tscrpt_reg_AraC-type_HTH"/>
</dbReference>
<dbReference type="SUPFAM" id="SSF46689">
    <property type="entry name" value="Homeodomain-like"/>
    <property type="match status" value="1"/>
</dbReference>
<accession>A0A4Q0YKW2</accession>
<dbReference type="Proteomes" id="UP000290172">
    <property type="component" value="Unassembled WGS sequence"/>
</dbReference>
<reference evidence="5 6" key="1">
    <citation type="submission" date="2017-10" db="EMBL/GenBank/DDBJ databases">
        <title>Genomics of the genus Arcobacter.</title>
        <authorList>
            <person name="Perez-Cataluna A."/>
            <person name="Figueras M.J."/>
        </authorList>
    </citation>
    <scope>NUCLEOTIDE SEQUENCE [LARGE SCALE GENOMIC DNA]</scope>
    <source>
        <strain evidence="5 6">CECT 8993</strain>
    </source>
</reference>
<dbReference type="InterPro" id="IPR018060">
    <property type="entry name" value="HTH_AraC"/>
</dbReference>
<dbReference type="GO" id="GO:0003700">
    <property type="term" value="F:DNA-binding transcription factor activity"/>
    <property type="evidence" value="ECO:0007669"/>
    <property type="project" value="InterPro"/>
</dbReference>
<keyword evidence="1" id="KW-0805">Transcription regulation</keyword>
<keyword evidence="2" id="KW-0238">DNA-binding</keyword>
<dbReference type="PROSITE" id="PS00041">
    <property type="entry name" value="HTH_ARAC_FAMILY_1"/>
    <property type="match status" value="1"/>
</dbReference>
<dbReference type="InterPro" id="IPR053142">
    <property type="entry name" value="PchR_regulatory_protein"/>
</dbReference>
<protein>
    <submittedName>
        <fullName evidence="5">AraC family transcriptional regulator</fullName>
    </submittedName>
</protein>
<dbReference type="AlphaFoldDB" id="A0A4Q0YKW2"/>
<dbReference type="RefSeq" id="WP_128979048.1">
    <property type="nucleotide sequence ID" value="NZ_PDKJ01000002.1"/>
</dbReference>
<dbReference type="EMBL" id="PDKJ01000002">
    <property type="protein sequence ID" value="RXJ69751.1"/>
    <property type="molecule type" value="Genomic_DNA"/>
</dbReference>
<dbReference type="InterPro" id="IPR009057">
    <property type="entry name" value="Homeodomain-like_sf"/>
</dbReference>
<sequence length="328" mass="38613">MSRIVSSKEFWEDIKYKCLPNRNRDKNSLTFDTNLGKLNLSYFNTGLGFTYSFYTAYYYDDIVLEALNSEEFSFMGFNIGEVSYMKDKKGRTIDIKTNLCYTGEYSNGSDTKGLYHKNRLYSSHYITFEDNLFKEIKKNNEKLLKTKPLFESDFIKFCFNNYINEYQQTLLKEISQISMVEDRLKELYLESKLYDLIYTTLNTVEIQNEQIFLTNQDIESLNKAKKILFENIMNPPSLKELAHKAAINEFKLKKGFKQLFGNTVYGLLQEHRLFEAKKLLESNDINIGEASFLVGYKSISHFSKIFKDYFGITPMQIKKESRTIYYGK</sequence>
<dbReference type="PANTHER" id="PTHR47893">
    <property type="entry name" value="REGULATORY PROTEIN PCHR"/>
    <property type="match status" value="1"/>
</dbReference>
<feature type="domain" description="HTH araC/xylS-type" evidence="4">
    <location>
        <begin position="222"/>
        <end position="320"/>
    </location>
</feature>
<proteinExistence type="predicted"/>
<dbReference type="InterPro" id="IPR018062">
    <property type="entry name" value="HTH_AraC-typ_CS"/>
</dbReference>
<dbReference type="PANTHER" id="PTHR47893:SF1">
    <property type="entry name" value="REGULATORY PROTEIN PCHR"/>
    <property type="match status" value="1"/>
</dbReference>
<dbReference type="PRINTS" id="PR00032">
    <property type="entry name" value="HTHARAC"/>
</dbReference>
<dbReference type="SMART" id="SM00342">
    <property type="entry name" value="HTH_ARAC"/>
    <property type="match status" value="1"/>
</dbReference>
<evidence type="ECO:0000313" key="5">
    <source>
        <dbReference type="EMBL" id="RXJ69751.1"/>
    </source>
</evidence>
<dbReference type="GO" id="GO:0043565">
    <property type="term" value="F:sequence-specific DNA binding"/>
    <property type="evidence" value="ECO:0007669"/>
    <property type="project" value="InterPro"/>
</dbReference>
<evidence type="ECO:0000256" key="3">
    <source>
        <dbReference type="ARBA" id="ARBA00023163"/>
    </source>
</evidence>
<evidence type="ECO:0000256" key="2">
    <source>
        <dbReference type="ARBA" id="ARBA00023125"/>
    </source>
</evidence>
<evidence type="ECO:0000259" key="4">
    <source>
        <dbReference type="PROSITE" id="PS01124"/>
    </source>
</evidence>
<dbReference type="PROSITE" id="PS01124">
    <property type="entry name" value="HTH_ARAC_FAMILY_2"/>
    <property type="match status" value="1"/>
</dbReference>
<dbReference type="Gene3D" id="1.10.10.60">
    <property type="entry name" value="Homeodomain-like"/>
    <property type="match status" value="2"/>
</dbReference>
<evidence type="ECO:0000313" key="6">
    <source>
        <dbReference type="Proteomes" id="UP000290172"/>
    </source>
</evidence>
<evidence type="ECO:0000256" key="1">
    <source>
        <dbReference type="ARBA" id="ARBA00023015"/>
    </source>
</evidence>
<dbReference type="Pfam" id="PF12833">
    <property type="entry name" value="HTH_18"/>
    <property type="match status" value="1"/>
</dbReference>
<keyword evidence="3" id="KW-0804">Transcription</keyword>
<organism evidence="5 6">
    <name type="scientific">Halarcobacter ebronensis</name>
    <dbReference type="NCBI Taxonomy" id="1462615"/>
    <lineage>
        <taxon>Bacteria</taxon>
        <taxon>Pseudomonadati</taxon>
        <taxon>Campylobacterota</taxon>
        <taxon>Epsilonproteobacteria</taxon>
        <taxon>Campylobacterales</taxon>
        <taxon>Arcobacteraceae</taxon>
        <taxon>Halarcobacter</taxon>
    </lineage>
</organism>
<gene>
    <name evidence="5" type="ORF">CRV08_03330</name>
</gene>
<name>A0A4Q0YKW2_9BACT</name>